<dbReference type="Pfam" id="PF11750">
    <property type="entry name" value="DUF3307"/>
    <property type="match status" value="1"/>
</dbReference>
<dbReference type="InterPro" id="IPR021737">
    <property type="entry name" value="Phage_phiKZ_Orf197"/>
</dbReference>
<keyword evidence="3" id="KW-1185">Reference proteome</keyword>
<evidence type="ECO:0000313" key="2">
    <source>
        <dbReference type="EMBL" id="QMP84241.1"/>
    </source>
</evidence>
<proteinExistence type="predicted"/>
<dbReference type="EMBL" id="MT711976">
    <property type="protein sequence ID" value="QMP84241.1"/>
    <property type="molecule type" value="Genomic_DNA"/>
</dbReference>
<reference evidence="2 3" key="1">
    <citation type="submission" date="2020-07" db="EMBL/GenBank/DDBJ databases">
        <title>Streptomyces phage Genome sequencing and assembly.</title>
        <authorList>
            <person name="Sharma V."/>
            <person name="Hardy A."/>
            <person name="Frunzke J."/>
        </authorList>
    </citation>
    <scope>NUCLEOTIDE SEQUENCE [LARGE SCALE GENOMIC DNA]</scope>
</reference>
<dbReference type="Proteomes" id="UP000515922">
    <property type="component" value="Segment"/>
</dbReference>
<keyword evidence="1" id="KW-1133">Transmembrane helix</keyword>
<name>A0A7G4AW51_9CAUD</name>
<organism evidence="2 3">
    <name type="scientific">Streptomyces phage Coruscant</name>
    <dbReference type="NCBI Taxonomy" id="2739834"/>
    <lineage>
        <taxon>Viruses</taxon>
        <taxon>Duplodnaviria</taxon>
        <taxon>Heunggongvirae</taxon>
        <taxon>Uroviricota</taxon>
        <taxon>Caudoviricetes</taxon>
        <taxon>Stanwilliamsviridae</taxon>
        <taxon>Boydwoodruffvirinae</taxon>
        <taxon>Coruscantvirus</taxon>
        <taxon>Coruscantvirus coruscant</taxon>
    </lineage>
</organism>
<gene>
    <name evidence="2" type="ORF">HUN41_00121</name>
</gene>
<protein>
    <submittedName>
        <fullName evidence="2">DUF3307 domain-containing protein</fullName>
    </submittedName>
</protein>
<keyword evidence="1" id="KW-0472">Membrane</keyword>
<accession>A0A7G4AW51</accession>
<evidence type="ECO:0000256" key="1">
    <source>
        <dbReference type="SAM" id="Phobius"/>
    </source>
</evidence>
<keyword evidence="1" id="KW-0812">Transmembrane</keyword>
<evidence type="ECO:0000313" key="3">
    <source>
        <dbReference type="Proteomes" id="UP000515922"/>
    </source>
</evidence>
<feature type="transmembrane region" description="Helical" evidence="1">
    <location>
        <begin position="46"/>
        <end position="73"/>
    </location>
</feature>
<sequence length="138" mass="16029">MTEAILIGILCHFLGDYFIQTDWMAQEKTKYWSPAIWHGVTYGVPFFVFAVLSDTLSLSLMALAVIVVTHIVIDHYRLAKHVIWAKNQLAPKKYRYKWRDGNLTGYRNDAPIWLTTWLMIITDNVIHIMINTAAILYL</sequence>